<comment type="similarity">
    <text evidence="7">Belongs to the tRNA(Ile)-lysidine synthase family.</text>
</comment>
<organism evidence="10 11">
    <name type="scientific">Selenomonas bovis</name>
    <dbReference type="NCBI Taxonomy" id="416586"/>
    <lineage>
        <taxon>Bacteria</taxon>
        <taxon>Bacillati</taxon>
        <taxon>Bacillota</taxon>
        <taxon>Negativicutes</taxon>
        <taxon>Selenomonadales</taxon>
        <taxon>Selenomonadaceae</taxon>
        <taxon>Selenomonas</taxon>
    </lineage>
</organism>
<dbReference type="RefSeq" id="WP_170077566.1">
    <property type="nucleotide sequence ID" value="NZ_JABAFA010000021.1"/>
</dbReference>
<dbReference type="Proteomes" id="UP000543804">
    <property type="component" value="Unassembled WGS sequence"/>
</dbReference>
<dbReference type="Pfam" id="PF09179">
    <property type="entry name" value="TilS"/>
    <property type="match status" value="1"/>
</dbReference>
<evidence type="ECO:0000313" key="11">
    <source>
        <dbReference type="Proteomes" id="UP000543804"/>
    </source>
</evidence>
<dbReference type="PANTHER" id="PTHR43033:SF1">
    <property type="entry name" value="TRNA(ILE)-LYSIDINE SYNTHASE-RELATED"/>
    <property type="match status" value="1"/>
</dbReference>
<dbReference type="NCBIfam" id="TIGR02432">
    <property type="entry name" value="lysidine_TilS_N"/>
    <property type="match status" value="1"/>
</dbReference>
<keyword evidence="5 7" id="KW-0067">ATP-binding</keyword>
<dbReference type="EC" id="6.3.4.19" evidence="7"/>
<dbReference type="InterPro" id="IPR012795">
    <property type="entry name" value="tRNA_Ile_lys_synt_N"/>
</dbReference>
<dbReference type="Gene3D" id="1.20.59.20">
    <property type="match status" value="1"/>
</dbReference>
<dbReference type="Pfam" id="PF01171">
    <property type="entry name" value="ATP_bind_3"/>
    <property type="match status" value="1"/>
</dbReference>
<evidence type="ECO:0000259" key="9">
    <source>
        <dbReference type="Pfam" id="PF09179"/>
    </source>
</evidence>
<dbReference type="CDD" id="cd01992">
    <property type="entry name" value="TilS_N"/>
    <property type="match status" value="1"/>
</dbReference>
<evidence type="ECO:0000259" key="8">
    <source>
        <dbReference type="Pfam" id="PF01171"/>
    </source>
</evidence>
<dbReference type="EMBL" id="JABAFA010000021">
    <property type="protein sequence ID" value="NMD99155.1"/>
    <property type="molecule type" value="Genomic_DNA"/>
</dbReference>
<sequence length="358" mass="39375">MAQLTHLAHRLYEHVRREGLLPRGAHVVVACSGGPDSLALLSLLLELRPLLSLTVTAAHYEHGIRGGASAEDAAFVRQFCAARAVPCIVESGDVPQAAARASESLETAARRLRYAFLERTRGRVDASLIVTAHHADDQAETVLLHLLRGTGLDGLAGIPARDAARHLVRPLLPFPKQELVDYCRARGFSPRHDATNDVPDALRNRVRLSLLPELARAYNPAIRQGLCRLADIAAEEREAMEQQAAREAARLIEQLPAGRARGEDAASWRLPAAPALRAEAARALPRALCRRVLRRYLARLGHAQDVSFERTEALRRLLAGTSGQRVELPRLVIAYDSGWLRPAVKKYNKEEESNHDEG</sequence>
<dbReference type="GO" id="GO:0005737">
    <property type="term" value="C:cytoplasm"/>
    <property type="evidence" value="ECO:0007669"/>
    <property type="project" value="UniProtKB-SubCell"/>
</dbReference>
<evidence type="ECO:0000256" key="6">
    <source>
        <dbReference type="ARBA" id="ARBA00048539"/>
    </source>
</evidence>
<accession>A0A848BB68</accession>
<dbReference type="InterPro" id="IPR014729">
    <property type="entry name" value="Rossmann-like_a/b/a_fold"/>
</dbReference>
<feature type="domain" description="tRNA(Ile)-lysidine synthase substrate-binding" evidence="9">
    <location>
        <begin position="279"/>
        <end position="335"/>
    </location>
</feature>
<dbReference type="SUPFAM" id="SSF52402">
    <property type="entry name" value="Adenine nucleotide alpha hydrolases-like"/>
    <property type="match status" value="1"/>
</dbReference>
<dbReference type="InterPro" id="IPR011063">
    <property type="entry name" value="TilS/TtcA_N"/>
</dbReference>
<name>A0A848BB68_9FIRM</name>
<keyword evidence="3 7" id="KW-0819">tRNA processing</keyword>
<dbReference type="AlphaFoldDB" id="A0A848BB68"/>
<protein>
    <recommendedName>
        <fullName evidence="7">tRNA(Ile)-lysidine synthase</fullName>
        <ecNumber evidence="7">6.3.4.19</ecNumber>
    </recommendedName>
    <alternativeName>
        <fullName evidence="7">tRNA(Ile)-2-lysyl-cytidine synthase</fullName>
    </alternativeName>
    <alternativeName>
        <fullName evidence="7">tRNA(Ile)-lysidine synthetase</fullName>
    </alternativeName>
</protein>
<dbReference type="PANTHER" id="PTHR43033">
    <property type="entry name" value="TRNA(ILE)-LYSIDINE SYNTHASE-RELATED"/>
    <property type="match status" value="1"/>
</dbReference>
<dbReference type="InterPro" id="IPR012094">
    <property type="entry name" value="tRNA_Ile_lys_synt"/>
</dbReference>
<evidence type="ECO:0000256" key="3">
    <source>
        <dbReference type="ARBA" id="ARBA00022694"/>
    </source>
</evidence>
<gene>
    <name evidence="7 10" type="primary">tilS</name>
    <name evidence="10" type="ORF">HF878_06670</name>
</gene>
<reference evidence="10 11" key="1">
    <citation type="submission" date="2020-04" db="EMBL/GenBank/DDBJ databases">
        <authorList>
            <person name="Hitch T.C.A."/>
            <person name="Wylensek D."/>
            <person name="Clavel T."/>
        </authorList>
    </citation>
    <scope>NUCLEOTIDE SEQUENCE [LARGE SCALE GENOMIC DNA]</scope>
    <source>
        <strain evidence="10 11">PG-130-P53-12</strain>
    </source>
</reference>
<feature type="binding site" evidence="7">
    <location>
        <begin position="32"/>
        <end position="37"/>
    </location>
    <ligand>
        <name>ATP</name>
        <dbReference type="ChEBI" id="CHEBI:30616"/>
    </ligand>
</feature>
<keyword evidence="1 7" id="KW-0963">Cytoplasm</keyword>
<evidence type="ECO:0000256" key="1">
    <source>
        <dbReference type="ARBA" id="ARBA00022490"/>
    </source>
</evidence>
<evidence type="ECO:0000256" key="5">
    <source>
        <dbReference type="ARBA" id="ARBA00022840"/>
    </source>
</evidence>
<dbReference type="GO" id="GO:0005524">
    <property type="term" value="F:ATP binding"/>
    <property type="evidence" value="ECO:0007669"/>
    <property type="project" value="UniProtKB-UniRule"/>
</dbReference>
<proteinExistence type="inferred from homology"/>
<evidence type="ECO:0000256" key="4">
    <source>
        <dbReference type="ARBA" id="ARBA00022741"/>
    </source>
</evidence>
<keyword evidence="4 7" id="KW-0547">Nucleotide-binding</keyword>
<comment type="function">
    <text evidence="7">Ligates lysine onto the cytidine present at position 34 of the AUA codon-specific tRNA(Ile) that contains the anticodon CAU, in an ATP-dependent manner. Cytidine is converted to lysidine, thus changing the amino acid specificity of the tRNA from methionine to isoleucine.</text>
</comment>
<dbReference type="InterPro" id="IPR015262">
    <property type="entry name" value="tRNA_Ile_lys_synt_subst-bd"/>
</dbReference>
<feature type="domain" description="tRNA(Ile)-lysidine/2-thiocytidine synthase N-terminal" evidence="8">
    <location>
        <begin position="26"/>
        <end position="207"/>
    </location>
</feature>
<evidence type="ECO:0000313" key="10">
    <source>
        <dbReference type="EMBL" id="NMD99155.1"/>
    </source>
</evidence>
<keyword evidence="2 7" id="KW-0436">Ligase</keyword>
<evidence type="ECO:0000256" key="7">
    <source>
        <dbReference type="HAMAP-Rule" id="MF_01161"/>
    </source>
</evidence>
<dbReference type="Gene3D" id="3.40.50.620">
    <property type="entry name" value="HUPs"/>
    <property type="match status" value="1"/>
</dbReference>
<keyword evidence="11" id="KW-1185">Reference proteome</keyword>
<comment type="caution">
    <text evidence="10">The sequence shown here is derived from an EMBL/GenBank/DDBJ whole genome shotgun (WGS) entry which is preliminary data.</text>
</comment>
<dbReference type="GO" id="GO:0006400">
    <property type="term" value="P:tRNA modification"/>
    <property type="evidence" value="ECO:0007669"/>
    <property type="project" value="UniProtKB-UniRule"/>
</dbReference>
<evidence type="ECO:0000256" key="2">
    <source>
        <dbReference type="ARBA" id="ARBA00022598"/>
    </source>
</evidence>
<dbReference type="SUPFAM" id="SSF82829">
    <property type="entry name" value="MesJ substrate recognition domain-like"/>
    <property type="match status" value="1"/>
</dbReference>
<comment type="domain">
    <text evidence="7">The N-terminal region contains the highly conserved SGGXDS motif, predicted to be a P-loop motif involved in ATP binding.</text>
</comment>
<dbReference type="HAMAP" id="MF_01161">
    <property type="entry name" value="tRNA_Ile_lys_synt"/>
    <property type="match status" value="1"/>
</dbReference>
<comment type="catalytic activity">
    <reaction evidence="6 7">
        <text>cytidine(34) in tRNA(Ile2) + L-lysine + ATP = lysidine(34) in tRNA(Ile2) + AMP + diphosphate + H(+)</text>
        <dbReference type="Rhea" id="RHEA:43744"/>
        <dbReference type="Rhea" id="RHEA-COMP:10625"/>
        <dbReference type="Rhea" id="RHEA-COMP:10670"/>
        <dbReference type="ChEBI" id="CHEBI:15378"/>
        <dbReference type="ChEBI" id="CHEBI:30616"/>
        <dbReference type="ChEBI" id="CHEBI:32551"/>
        <dbReference type="ChEBI" id="CHEBI:33019"/>
        <dbReference type="ChEBI" id="CHEBI:82748"/>
        <dbReference type="ChEBI" id="CHEBI:83665"/>
        <dbReference type="ChEBI" id="CHEBI:456215"/>
        <dbReference type="EC" id="6.3.4.19"/>
    </reaction>
</comment>
<dbReference type="GO" id="GO:0032267">
    <property type="term" value="F:tRNA(Ile)-lysidine synthase activity"/>
    <property type="evidence" value="ECO:0007669"/>
    <property type="project" value="UniProtKB-EC"/>
</dbReference>
<comment type="subcellular location">
    <subcellularLocation>
        <location evidence="7">Cytoplasm</location>
    </subcellularLocation>
</comment>